<dbReference type="Pfam" id="PF13516">
    <property type="entry name" value="LRR_6"/>
    <property type="match status" value="1"/>
</dbReference>
<dbReference type="SMART" id="SM00256">
    <property type="entry name" value="FBOX"/>
    <property type="match status" value="1"/>
</dbReference>
<keyword evidence="4" id="KW-1185">Reference proteome</keyword>
<dbReference type="InterPro" id="IPR001810">
    <property type="entry name" value="F-box_dom"/>
</dbReference>
<dbReference type="PROSITE" id="PS50181">
    <property type="entry name" value="FBOX"/>
    <property type="match status" value="1"/>
</dbReference>
<dbReference type="RefSeq" id="XP_034071679.1">
    <property type="nucleotide sequence ID" value="XM_034215788.1"/>
</dbReference>
<dbReference type="InterPro" id="IPR057207">
    <property type="entry name" value="FBXL15_LRR"/>
</dbReference>
<dbReference type="PANTHER" id="PTHR13318:SF190">
    <property type="entry name" value="PARTNER OF PAIRED, ISOFORM B"/>
    <property type="match status" value="1"/>
</dbReference>
<name>A0A6P8U4L2_GYMAC</name>
<keyword evidence="1" id="KW-0433">Leucine-rich repeat</keyword>
<proteinExistence type="predicted"/>
<dbReference type="GO" id="GO:0031146">
    <property type="term" value="P:SCF-dependent proteasomal ubiquitin-dependent protein catabolic process"/>
    <property type="evidence" value="ECO:0007669"/>
    <property type="project" value="TreeGrafter"/>
</dbReference>
<dbReference type="OrthoDB" id="61560at2759"/>
<dbReference type="KEGG" id="gacu:117545802"/>
<gene>
    <name evidence="5" type="primary">fbxl13</name>
</gene>
<evidence type="ECO:0000256" key="2">
    <source>
        <dbReference type="ARBA" id="ARBA00022786"/>
    </source>
</evidence>
<sequence length="789" mass="88903">MCQRHTMAGANAKPALNECDPKHCLPHKALLTASCLSCPNDPIQFLKNTLTAFQGHDSLQDVDWHKFVADAEQLPATTTLTDRTSDCAYMEPDDIMMSLCLFEKAYCCYRNNLTSSCFRKWKRFAAQSKRDIAELALKMDLEKKHHERNCQLVAFAKWLNWVKLRKKTQAVASEKLESLVNAGRLKRIIAAWRNVLKDPKRTKEYSKRLQMGFIEIGNKVNQTEEGCDILSMLPSNLSLKIFRYLELRDWLNCAEVCSTWRAIIQSGTLWSQINFSVEKDWITEGKMKQILQNYRPFVIHLNLRGCTTLKGPSLKCISECRNVQDLNLSECFNVTDVMVQRIVEGCPCLLYLNLSCTLITNKTLRELSRNCLNLQYLSLAYCYRFTDEGFLYLATEKGCHNLIHLNLSGCTQMTVNGFRYISAGCPSLKEIVVNDMPTLSDSCVLALTSRCHCLSAISLLDAPHLSDIALEAIAAVAKLRTFRTEGNNQLTDNSWKALCSSSQGLRRLHAAECSRMTDASLKSVASLKNLHHLDISLCSKVSDTGIQYLTEGSSSTKLRELNVSYCCHITDISVMMIAQRLCKLYHLNLSYCKSLTDMSLEWLSGSSVCSLDISGCNIQDQGLAALEGIRLKKLNVAQCVYITDIGIEKLCKNVRDLEHVDVSHCVALSDPAIRAISFYCRSLVTLRMSGCAKMTDLAVQYLTSGSQYLRELDVSGCVLLTDRSLRHIERICPPLCSITMACCSSISKVAALKLQPRVKHWEHSNDDPPWFGYNIAEKSTSNHKTYQDR</sequence>
<dbReference type="Proteomes" id="UP000515161">
    <property type="component" value="Unplaced"/>
</dbReference>
<evidence type="ECO:0000313" key="5">
    <source>
        <dbReference type="RefSeq" id="XP_034071679.1"/>
    </source>
</evidence>
<organism evidence="4 5">
    <name type="scientific">Gymnodraco acuticeps</name>
    <name type="common">Antarctic dragonfish</name>
    <dbReference type="NCBI Taxonomy" id="8218"/>
    <lineage>
        <taxon>Eukaryota</taxon>
        <taxon>Metazoa</taxon>
        <taxon>Chordata</taxon>
        <taxon>Craniata</taxon>
        <taxon>Vertebrata</taxon>
        <taxon>Euteleostomi</taxon>
        <taxon>Actinopterygii</taxon>
        <taxon>Neopterygii</taxon>
        <taxon>Teleostei</taxon>
        <taxon>Neoteleostei</taxon>
        <taxon>Acanthomorphata</taxon>
        <taxon>Eupercaria</taxon>
        <taxon>Perciformes</taxon>
        <taxon>Notothenioidei</taxon>
        <taxon>Bathydraconidae</taxon>
        <taxon>Gymnodraco</taxon>
    </lineage>
</organism>
<evidence type="ECO:0000259" key="3">
    <source>
        <dbReference type="PROSITE" id="PS50181"/>
    </source>
</evidence>
<dbReference type="InterPro" id="IPR006553">
    <property type="entry name" value="Leu-rich_rpt_Cys-con_subtyp"/>
</dbReference>
<dbReference type="GeneID" id="117545802"/>
<dbReference type="AlphaFoldDB" id="A0A6P8U4L2"/>
<dbReference type="SUPFAM" id="SSF52047">
    <property type="entry name" value="RNI-like"/>
    <property type="match status" value="1"/>
</dbReference>
<evidence type="ECO:0000256" key="1">
    <source>
        <dbReference type="ARBA" id="ARBA00022614"/>
    </source>
</evidence>
<dbReference type="InterPro" id="IPR032675">
    <property type="entry name" value="LRR_dom_sf"/>
</dbReference>
<dbReference type="Pfam" id="PF12937">
    <property type="entry name" value="F-box-like"/>
    <property type="match status" value="1"/>
</dbReference>
<dbReference type="Pfam" id="PF25372">
    <property type="entry name" value="DUF7885"/>
    <property type="match status" value="2"/>
</dbReference>
<dbReference type="CTD" id="222235"/>
<accession>A0A6P8U4L2</accession>
<dbReference type="SUPFAM" id="SSF81383">
    <property type="entry name" value="F-box domain"/>
    <property type="match status" value="1"/>
</dbReference>
<keyword evidence="2" id="KW-0833">Ubl conjugation pathway</keyword>
<dbReference type="SUPFAM" id="SSF52058">
    <property type="entry name" value="L domain-like"/>
    <property type="match status" value="1"/>
</dbReference>
<dbReference type="SMART" id="SM00367">
    <property type="entry name" value="LRR_CC"/>
    <property type="match status" value="15"/>
</dbReference>
<dbReference type="PANTHER" id="PTHR13318">
    <property type="entry name" value="PARTNER OF PAIRED, ISOFORM B-RELATED"/>
    <property type="match status" value="1"/>
</dbReference>
<dbReference type="FunFam" id="3.80.10.10:FF:000134">
    <property type="entry name" value="F-box and leucine rich repeat protein 13"/>
    <property type="match status" value="1"/>
</dbReference>
<reference evidence="5" key="1">
    <citation type="submission" date="2025-08" db="UniProtKB">
        <authorList>
            <consortium name="RefSeq"/>
        </authorList>
    </citation>
    <scope>IDENTIFICATION</scope>
</reference>
<evidence type="ECO:0000313" key="4">
    <source>
        <dbReference type="Proteomes" id="UP000515161"/>
    </source>
</evidence>
<dbReference type="GO" id="GO:0019005">
    <property type="term" value="C:SCF ubiquitin ligase complex"/>
    <property type="evidence" value="ECO:0007669"/>
    <property type="project" value="TreeGrafter"/>
</dbReference>
<dbReference type="InterPro" id="IPR001611">
    <property type="entry name" value="Leu-rich_rpt"/>
</dbReference>
<dbReference type="Gene3D" id="3.80.10.10">
    <property type="entry name" value="Ribonuclease Inhibitor"/>
    <property type="match status" value="3"/>
</dbReference>
<dbReference type="InParanoid" id="A0A6P8U4L2"/>
<protein>
    <submittedName>
        <fullName evidence="5">Dynein regulatory complex subunit 6 isoform X1</fullName>
    </submittedName>
</protein>
<dbReference type="InterPro" id="IPR036047">
    <property type="entry name" value="F-box-like_dom_sf"/>
</dbReference>
<feature type="domain" description="F-box" evidence="3">
    <location>
        <begin position="227"/>
        <end position="273"/>
    </location>
</feature>